<dbReference type="AlphaFoldDB" id="A0A9Q0LYQ9"/>
<evidence type="ECO:0000313" key="5">
    <source>
        <dbReference type="EMBL" id="KAJ6215749.1"/>
    </source>
</evidence>
<dbReference type="GO" id="GO:0007034">
    <property type="term" value="P:vacuolar transport"/>
    <property type="evidence" value="ECO:0007669"/>
    <property type="project" value="TreeGrafter"/>
</dbReference>
<comment type="similarity">
    <text evidence="1">Belongs to the CLEC16A/gop-1 family.</text>
</comment>
<comment type="caution">
    <text evidence="5">The sequence shown here is derived from an EMBL/GenBank/DDBJ whole genome shotgun (WGS) entry which is preliminary data.</text>
</comment>
<dbReference type="GO" id="GO:0005794">
    <property type="term" value="C:Golgi apparatus"/>
    <property type="evidence" value="ECO:0007669"/>
    <property type="project" value="TreeGrafter"/>
</dbReference>
<dbReference type="GO" id="GO:0016197">
    <property type="term" value="P:endosomal transport"/>
    <property type="evidence" value="ECO:0007669"/>
    <property type="project" value="TreeGrafter"/>
</dbReference>
<accession>A0A9Q0LYQ9</accession>
<dbReference type="GO" id="GO:0005770">
    <property type="term" value="C:late endosome"/>
    <property type="evidence" value="ECO:0007669"/>
    <property type="project" value="TreeGrafter"/>
</dbReference>
<evidence type="ECO:0000313" key="6">
    <source>
        <dbReference type="Proteomes" id="UP001142055"/>
    </source>
</evidence>
<evidence type="ECO:0000256" key="2">
    <source>
        <dbReference type="ARBA" id="ARBA00023006"/>
    </source>
</evidence>
<sequence length="1042" mass="121395">MFRSIRWFGFNNGNNQLKNGQQTSDTEETATGRGATRIIHSLEQLRKSYYIMEENQVVNELNRTLLVETLRQIAEILIWGDQNDATVFDYFLEKNMLDFFLCIMRQRCGGYVCTQLLQTLNILFENIRHETSLYYLLSNNHVNSIIIHRFDFDDEEVMAYYISFLKTLSFRLNQHTIHFFFNEQTSDFPLYTEAIKFFHHPEKMVRIAVRTITLNVFRVRDRSMIAFIRDCTAAPYFSNLTWFIGNHVADIQISLNTFNHINIESNNQINSRLIHLDDLIAEHLDHLHYINDILRLNIEDLNSVLVDNLLHRLIIPLYLNPLMDYVHVSDCTYGTKMLLSRTTSLFLLTQSLLIFSYRPLLNLLVNFIIRSKWLDIEMNAKICETMASNSLALIGDIVETTEQYGPLSNDTLFGVTLPPNSAMSEFIGSFTVEIVTIDDWSQHPFLVLLAALLKSLDTESTTNEIDDRLILYTLSLISSIFHNTAIDSTYYRGIFMPSPSSLSLSENDPEPFYHELTNCLLLIMGRCSISLDSARIVTFELASYLLRQIMANQSIDDTTIKYQLTDHQLALLEQANEDATHRIRKIYKSMESIGLFIELFEQESELILKSKMKSYHMPKCGFTWSHITSHITLEQLFMDPLVLLTSSTIPIDLIQESKFYLRFPKTEYERIRYAIKVFFTLRLIQNQMMVDEEWKPSLRTQLNHLLPSSNEAKQYHIDQFIDLVENNDLDACLVRFFYPINGNVRMNVDHHSTTTTNTNMDTNKRLYRFMVITNEHIVLIEPDIKHYGWGIIRLLARLQDLEFWSPQYAHSKHTNPPIGRTLSRDDCQSFIVYFRRYQMSKEMQPKMVPKSSSIVARFSFDDQIRCHAARQHLTKAQSKIYDRILSMIRQMIELDDEDENKHILNSNSNDIDSIDSQQSQFTNRMQPIHNRSFASMPGGAVCYTKSRSTPTINETENYQLDRSTIQLMAYPSASLTVIKSSCTKNQHESINLDDRKHDNTIQMNEPIQTSQINATICDETVSNFVPIQQKDKNDYQCETFDI</sequence>
<feature type="domain" description="CLEC16A/TT9 C-terminal" evidence="4">
    <location>
        <begin position="275"/>
        <end position="371"/>
    </location>
</feature>
<dbReference type="PANTHER" id="PTHR21481:SF0">
    <property type="entry name" value="PROTEIN CLEC16A"/>
    <property type="match status" value="1"/>
</dbReference>
<feature type="domain" description="CLEC16A/TT9 C-terminal" evidence="4">
    <location>
        <begin position="463"/>
        <end position="802"/>
    </location>
</feature>
<dbReference type="InterPro" id="IPR039272">
    <property type="entry name" value="CLEC16A/TT9"/>
</dbReference>
<dbReference type="EMBL" id="JAPWDV010000004">
    <property type="protein sequence ID" value="KAJ6215749.1"/>
    <property type="molecule type" value="Genomic_DNA"/>
</dbReference>
<evidence type="ECO:0000259" key="4">
    <source>
        <dbReference type="Pfam" id="PF19439"/>
    </source>
</evidence>
<evidence type="ECO:0000259" key="3">
    <source>
        <dbReference type="Pfam" id="PF09758"/>
    </source>
</evidence>
<dbReference type="GO" id="GO:0006914">
    <property type="term" value="P:autophagy"/>
    <property type="evidence" value="ECO:0007669"/>
    <property type="project" value="UniProtKB-KW"/>
</dbReference>
<feature type="domain" description="FPL" evidence="3">
    <location>
        <begin position="70"/>
        <end position="217"/>
    </location>
</feature>
<dbReference type="InterPro" id="IPR019155">
    <property type="entry name" value="CLEC16A/TT9_N"/>
</dbReference>
<name>A0A9Q0LYQ9_BLOTA</name>
<dbReference type="Proteomes" id="UP001142055">
    <property type="component" value="Chromosome 4"/>
</dbReference>
<keyword evidence="2" id="KW-0072">Autophagy</keyword>
<dbReference type="InterPro" id="IPR045820">
    <property type="entry name" value="CLEC16A/TT9_C"/>
</dbReference>
<dbReference type="OMA" id="HFFFNEQ"/>
<evidence type="ECO:0008006" key="7">
    <source>
        <dbReference type="Google" id="ProtNLM"/>
    </source>
</evidence>
<organism evidence="5 6">
    <name type="scientific">Blomia tropicalis</name>
    <name type="common">Mite</name>
    <dbReference type="NCBI Taxonomy" id="40697"/>
    <lineage>
        <taxon>Eukaryota</taxon>
        <taxon>Metazoa</taxon>
        <taxon>Ecdysozoa</taxon>
        <taxon>Arthropoda</taxon>
        <taxon>Chelicerata</taxon>
        <taxon>Arachnida</taxon>
        <taxon>Acari</taxon>
        <taxon>Acariformes</taxon>
        <taxon>Sarcoptiformes</taxon>
        <taxon>Astigmata</taxon>
        <taxon>Glycyphagoidea</taxon>
        <taxon>Echimyopodidae</taxon>
        <taxon>Blomia</taxon>
    </lineage>
</organism>
<protein>
    <recommendedName>
        <fullName evidence="7">FPL domain-containing protein</fullName>
    </recommendedName>
</protein>
<gene>
    <name evidence="5" type="ORF">RDWZM_010249</name>
</gene>
<dbReference type="GO" id="GO:1901096">
    <property type="term" value="P:regulation of autophagosome maturation"/>
    <property type="evidence" value="ECO:0007669"/>
    <property type="project" value="TreeGrafter"/>
</dbReference>
<dbReference type="Pfam" id="PF09758">
    <property type="entry name" value="FPL"/>
    <property type="match status" value="1"/>
</dbReference>
<proteinExistence type="inferred from homology"/>
<reference evidence="5" key="1">
    <citation type="submission" date="2022-12" db="EMBL/GenBank/DDBJ databases">
        <title>Genome assemblies of Blomia tropicalis.</title>
        <authorList>
            <person name="Cui Y."/>
        </authorList>
    </citation>
    <scope>NUCLEOTIDE SEQUENCE</scope>
    <source>
        <tissue evidence="5">Adult mites</tissue>
    </source>
</reference>
<keyword evidence="6" id="KW-1185">Reference proteome</keyword>
<dbReference type="PANTHER" id="PTHR21481">
    <property type="entry name" value="PROTEIN CLEC16A"/>
    <property type="match status" value="1"/>
</dbReference>
<evidence type="ECO:0000256" key="1">
    <source>
        <dbReference type="ARBA" id="ARBA00006441"/>
    </source>
</evidence>
<dbReference type="Pfam" id="PF19439">
    <property type="entry name" value="CLEC16A_C"/>
    <property type="match status" value="2"/>
</dbReference>